<dbReference type="RefSeq" id="WP_119629411.1">
    <property type="nucleotide sequence ID" value="NZ_AP017928.1"/>
</dbReference>
<dbReference type="OrthoDB" id="9815217at2"/>
<gene>
    <name evidence="4" type="ORF">sS8_1933</name>
</gene>
<keyword evidence="5" id="KW-1185">Reference proteome</keyword>
<reference evidence="4 5" key="1">
    <citation type="submission" date="2016-12" db="EMBL/GenBank/DDBJ databases">
        <title>Genome sequencing of Methylocaldum marinum.</title>
        <authorList>
            <person name="Takeuchi M."/>
            <person name="Kamagata Y."/>
            <person name="Hiraoka S."/>
            <person name="Oshima K."/>
            <person name="Hattori M."/>
            <person name="Iwasaki W."/>
        </authorList>
    </citation>
    <scope>NUCLEOTIDE SEQUENCE [LARGE SCALE GENOMIC DNA]</scope>
    <source>
        <strain evidence="4 5">S8</strain>
    </source>
</reference>
<protein>
    <submittedName>
        <fullName evidence="4">Extracellular ligand-binding receptor</fullName>
    </submittedName>
</protein>
<dbReference type="InterPro" id="IPR028082">
    <property type="entry name" value="Peripla_BP_I"/>
</dbReference>
<comment type="similarity">
    <text evidence="1">Belongs to the leucine-binding protein family.</text>
</comment>
<dbReference type="EMBL" id="AP017928">
    <property type="protein sequence ID" value="BBA33887.1"/>
    <property type="molecule type" value="Genomic_DNA"/>
</dbReference>
<dbReference type="Pfam" id="PF13458">
    <property type="entry name" value="Peripla_BP_6"/>
    <property type="match status" value="1"/>
</dbReference>
<evidence type="ECO:0000256" key="2">
    <source>
        <dbReference type="ARBA" id="ARBA00022729"/>
    </source>
</evidence>
<organism evidence="4 5">
    <name type="scientific">Methylocaldum marinum</name>
    <dbReference type="NCBI Taxonomy" id="1432792"/>
    <lineage>
        <taxon>Bacteria</taxon>
        <taxon>Pseudomonadati</taxon>
        <taxon>Pseudomonadota</taxon>
        <taxon>Gammaproteobacteria</taxon>
        <taxon>Methylococcales</taxon>
        <taxon>Methylococcaceae</taxon>
        <taxon>Methylocaldum</taxon>
    </lineage>
</organism>
<dbReference type="Gene3D" id="3.40.50.2300">
    <property type="match status" value="2"/>
</dbReference>
<dbReference type="PROSITE" id="PS51257">
    <property type="entry name" value="PROKAR_LIPOPROTEIN"/>
    <property type="match status" value="1"/>
</dbReference>
<accession>A0A250KQL4</accession>
<keyword evidence="4" id="KW-0675">Receptor</keyword>
<dbReference type="KEGG" id="mmai:sS8_1933"/>
<evidence type="ECO:0000313" key="5">
    <source>
        <dbReference type="Proteomes" id="UP000266313"/>
    </source>
</evidence>
<evidence type="ECO:0000256" key="1">
    <source>
        <dbReference type="ARBA" id="ARBA00010062"/>
    </source>
</evidence>
<proteinExistence type="inferred from homology"/>
<dbReference type="AlphaFoldDB" id="A0A250KQL4"/>
<dbReference type="InterPro" id="IPR051010">
    <property type="entry name" value="BCAA_transport"/>
</dbReference>
<evidence type="ECO:0000313" key="4">
    <source>
        <dbReference type="EMBL" id="BBA33887.1"/>
    </source>
</evidence>
<sequence>MRRTILFVLLGALAGCGDDYDALAKRRIAHAQISRGDIVVAAIDEPGAESYLNGIRLAVEHVNERPGKLLGRTLGLRIIADGLGFDGPQTAILEAARDPRVTAVLGHARSDVAIPASVIYEASQIVFLPPFSAGKGLTRHGFKFVFRQAPSNSLMAEQIASVAQLLGFERIALLYALDNQSRELAFSFEDAALARGMGFSYRRSFSADRSDYRDLITQLVDKRVDMVFVAAGPTESGRMVLQMRHMGVTVPVMGGDALNQEGYKQAVGEAGDNSIAPVAYVARTDTKTNQTFIAEYRQRFRTDPDSAAAQGYDSLRLLATAIEQAKSTMPLALSSTLHYLPYWTGVTGVHVFDERGEVFGKKYFFQVLRDGEWHVLPAVHLPYFLGRFQRTIEAASARADGVPAFGKLFATNLHPDDLRIVQLDFLHEILQFNQLGVIHGAEAGGAEPEYLARIKSLGEKRGFGVHPCGVAFAAADPKRIEGELLNCYGKLTLVIDALNIAELRGVDHATAVRLQQPLEHYRIPVLALHGDTTVDEGMAIRIGRLADKEDIHTDYYTRLFSGILHGKRVYELTERLDNLPVLAVNLKRLNDFGLLSSGRLMGLAPDVYLEWFVSSQP</sequence>
<dbReference type="Proteomes" id="UP000266313">
    <property type="component" value="Chromosome"/>
</dbReference>
<keyword evidence="2" id="KW-0732">Signal</keyword>
<dbReference type="SUPFAM" id="SSF53822">
    <property type="entry name" value="Periplasmic binding protein-like I"/>
    <property type="match status" value="1"/>
</dbReference>
<feature type="domain" description="Leucine-binding protein" evidence="3">
    <location>
        <begin position="48"/>
        <end position="371"/>
    </location>
</feature>
<name>A0A250KQL4_9GAMM</name>
<dbReference type="PANTHER" id="PTHR30483">
    <property type="entry name" value="LEUCINE-SPECIFIC-BINDING PROTEIN"/>
    <property type="match status" value="1"/>
</dbReference>
<evidence type="ECO:0000259" key="3">
    <source>
        <dbReference type="Pfam" id="PF13458"/>
    </source>
</evidence>
<dbReference type="InterPro" id="IPR028081">
    <property type="entry name" value="Leu-bd"/>
</dbReference>
<dbReference type="PANTHER" id="PTHR30483:SF6">
    <property type="entry name" value="PERIPLASMIC BINDING PROTEIN OF ABC TRANSPORTER FOR NATURAL AMINO ACIDS"/>
    <property type="match status" value="1"/>
</dbReference>